<accession>L7TJE7</accession>
<evidence type="ECO:0000313" key="2">
    <source>
        <dbReference type="EMBL" id="AGC34508.1"/>
    </source>
</evidence>
<reference evidence="2 3" key="1">
    <citation type="journal article" date="2013" name="J. Virol.">
        <title>Insights into head-tailed viruses infecting extremely halophilic archaea.</title>
        <authorList>
            <person name="Pietila M.K."/>
            <person name="Laurinmaki P."/>
            <person name="Russell D.A."/>
            <person name="Ko C.C."/>
            <person name="Jacobs-Sera D."/>
            <person name="Butcher S.J."/>
            <person name="Bamford D.H."/>
            <person name="Hendrix R.W."/>
        </authorList>
    </citation>
    <scope>NUCLEOTIDE SEQUENCE [LARGE SCALE GENOMIC DNA]</scope>
</reference>
<gene>
    <name evidence="2" type="primary">139</name>
    <name evidence="2" type="ORF">HVTV1_139</name>
</gene>
<keyword evidence="1" id="KW-0472">Membrane</keyword>
<dbReference type="GeneID" id="14477380"/>
<dbReference type="KEGG" id="vg:14477380"/>
<dbReference type="EMBL" id="KC117377">
    <property type="protein sequence ID" value="AGC34508.1"/>
    <property type="molecule type" value="Genomic_DNA"/>
</dbReference>
<keyword evidence="1" id="KW-1133">Transmembrane helix</keyword>
<sequence length="46" mass="4959">MVETWQVVVLASGILVTVLSLYGAIIKVVYDAVGMSRGTFFLGRVV</sequence>
<name>L7TJE7_9CAUD</name>
<keyword evidence="1" id="KW-0812">Transmembrane</keyword>
<dbReference type="Proteomes" id="UP000011137">
    <property type="component" value="Segment"/>
</dbReference>
<dbReference type="RefSeq" id="YP_007379044.1">
    <property type="nucleotide sequence ID" value="NC_020158.1"/>
</dbReference>
<evidence type="ECO:0000256" key="1">
    <source>
        <dbReference type="SAM" id="Phobius"/>
    </source>
</evidence>
<feature type="transmembrane region" description="Helical" evidence="1">
    <location>
        <begin position="6"/>
        <end position="30"/>
    </location>
</feature>
<dbReference type="OrthoDB" id="41494at10239"/>
<keyword evidence="3" id="KW-1185">Reference proteome</keyword>
<evidence type="ECO:0000313" key="3">
    <source>
        <dbReference type="Proteomes" id="UP000011137"/>
    </source>
</evidence>
<proteinExistence type="predicted"/>
<protein>
    <submittedName>
        <fullName evidence="2">Uncharacterized protein</fullName>
    </submittedName>
</protein>
<organism evidence="2 3">
    <name type="scientific">Haloarcula vallismortis tailed virus 1</name>
    <dbReference type="NCBI Taxonomy" id="1262528"/>
    <lineage>
        <taxon>Viruses</taxon>
        <taxon>Duplodnaviria</taxon>
        <taxon>Heunggongvirae</taxon>
        <taxon>Uroviricota</taxon>
        <taxon>Caudoviricetes</taxon>
        <taxon>Thumleimavirales</taxon>
        <taxon>Druskaviridae</taxon>
        <taxon>Tredecimvirus</taxon>
        <taxon>Tredecimvirus thailandense</taxon>
        <taxon>Tredecimvirus HVTV1</taxon>
    </lineage>
</organism>